<protein>
    <submittedName>
        <fullName evidence="2">Uncharacterized protein</fullName>
    </submittedName>
</protein>
<keyword evidence="1" id="KW-0472">Membrane</keyword>
<proteinExistence type="predicted"/>
<dbReference type="AlphaFoldDB" id="A0A7C8Z7E9"/>
<keyword evidence="1" id="KW-1133">Transmembrane helix</keyword>
<feature type="transmembrane region" description="Helical" evidence="1">
    <location>
        <begin position="66"/>
        <end position="84"/>
    </location>
</feature>
<feature type="transmembrane region" description="Helical" evidence="1">
    <location>
        <begin position="39"/>
        <end position="60"/>
    </location>
</feature>
<name>A0A7C8Z7E9_OPUST</name>
<evidence type="ECO:0000313" key="2">
    <source>
        <dbReference type="EMBL" id="MBA4636136.1"/>
    </source>
</evidence>
<accession>A0A7C8Z7E9</accession>
<organism evidence="2">
    <name type="scientific">Opuntia streptacantha</name>
    <name type="common">Prickly pear cactus</name>
    <name type="synonym">Opuntia cardona</name>
    <dbReference type="NCBI Taxonomy" id="393608"/>
    <lineage>
        <taxon>Eukaryota</taxon>
        <taxon>Viridiplantae</taxon>
        <taxon>Streptophyta</taxon>
        <taxon>Embryophyta</taxon>
        <taxon>Tracheophyta</taxon>
        <taxon>Spermatophyta</taxon>
        <taxon>Magnoliopsida</taxon>
        <taxon>eudicotyledons</taxon>
        <taxon>Gunneridae</taxon>
        <taxon>Pentapetalae</taxon>
        <taxon>Caryophyllales</taxon>
        <taxon>Cactineae</taxon>
        <taxon>Cactaceae</taxon>
        <taxon>Opuntioideae</taxon>
        <taxon>Opuntia</taxon>
    </lineage>
</organism>
<keyword evidence="1" id="KW-0812">Transmembrane</keyword>
<sequence length="119" mass="14616">MIFRGDRREDRIYFLYIIKIIWRLQNRCNKRQCSRINRFIVQLLLMFFFGRCDQDIGSFINELIPVTYFLVLLHLNSLFAHVIFKRTFCFLSNTLNELCRGHLCANHIRLCFWLHRIRE</sequence>
<dbReference type="EMBL" id="GISG01098444">
    <property type="protein sequence ID" value="MBA4636136.1"/>
    <property type="molecule type" value="Transcribed_RNA"/>
</dbReference>
<evidence type="ECO:0000256" key="1">
    <source>
        <dbReference type="SAM" id="Phobius"/>
    </source>
</evidence>
<reference evidence="2" key="1">
    <citation type="journal article" date="2013" name="J. Plant Res.">
        <title>Effect of fungi and light on seed germination of three Opuntia species from semiarid lands of central Mexico.</title>
        <authorList>
            <person name="Delgado-Sanchez P."/>
            <person name="Jimenez-Bremont J.F."/>
            <person name="Guerrero-Gonzalez Mde L."/>
            <person name="Flores J."/>
        </authorList>
    </citation>
    <scope>NUCLEOTIDE SEQUENCE</scope>
    <source>
        <tissue evidence="2">Cladode</tissue>
    </source>
</reference>
<reference evidence="2" key="2">
    <citation type="submission" date="2020-07" db="EMBL/GenBank/DDBJ databases">
        <authorList>
            <person name="Vera ALvarez R."/>
            <person name="Arias-Moreno D.M."/>
            <person name="Jimenez-Jacinto V."/>
            <person name="Jimenez-Bremont J.F."/>
            <person name="Swaminathan K."/>
            <person name="Moose S.P."/>
            <person name="Guerrero-Gonzalez M.L."/>
            <person name="Marino-Ramirez L."/>
            <person name="Landsman D."/>
            <person name="Rodriguez-Kessler M."/>
            <person name="Delgado-Sanchez P."/>
        </authorList>
    </citation>
    <scope>NUCLEOTIDE SEQUENCE</scope>
    <source>
        <tissue evidence="2">Cladode</tissue>
    </source>
</reference>